<organism evidence="1 2">
    <name type="scientific">Alligator mississippiensis</name>
    <name type="common">American alligator</name>
    <dbReference type="NCBI Taxonomy" id="8496"/>
    <lineage>
        <taxon>Eukaryota</taxon>
        <taxon>Metazoa</taxon>
        <taxon>Chordata</taxon>
        <taxon>Craniata</taxon>
        <taxon>Vertebrata</taxon>
        <taxon>Euteleostomi</taxon>
        <taxon>Archelosauria</taxon>
        <taxon>Archosauria</taxon>
        <taxon>Crocodylia</taxon>
        <taxon>Alligatoridae</taxon>
        <taxon>Alligatorinae</taxon>
        <taxon>Alligator</taxon>
    </lineage>
</organism>
<keyword evidence="2" id="KW-1185">Reference proteome</keyword>
<evidence type="ECO:0000313" key="2">
    <source>
        <dbReference type="Proteomes" id="UP000050525"/>
    </source>
</evidence>
<reference evidence="1 2" key="1">
    <citation type="journal article" date="2012" name="Genome Biol.">
        <title>Sequencing three crocodilian genomes to illuminate the evolution of archosaurs and amniotes.</title>
        <authorList>
            <person name="St John J.A."/>
            <person name="Braun E.L."/>
            <person name="Isberg S.R."/>
            <person name="Miles L.G."/>
            <person name="Chong A.Y."/>
            <person name="Gongora J."/>
            <person name="Dalzell P."/>
            <person name="Moran C."/>
            <person name="Bed'hom B."/>
            <person name="Abzhanov A."/>
            <person name="Burgess S.C."/>
            <person name="Cooksey A.M."/>
            <person name="Castoe T.A."/>
            <person name="Crawford N.G."/>
            <person name="Densmore L.D."/>
            <person name="Drew J.C."/>
            <person name="Edwards S.V."/>
            <person name="Faircloth B.C."/>
            <person name="Fujita M.K."/>
            <person name="Greenwold M.J."/>
            <person name="Hoffmann F.G."/>
            <person name="Howard J.M."/>
            <person name="Iguchi T."/>
            <person name="Janes D.E."/>
            <person name="Khan S.Y."/>
            <person name="Kohno S."/>
            <person name="de Koning A.J."/>
            <person name="Lance S.L."/>
            <person name="McCarthy F.M."/>
            <person name="McCormack J.E."/>
            <person name="Merchant M.E."/>
            <person name="Peterson D.G."/>
            <person name="Pollock D.D."/>
            <person name="Pourmand N."/>
            <person name="Raney B.J."/>
            <person name="Roessler K.A."/>
            <person name="Sanford J.R."/>
            <person name="Sawyer R.H."/>
            <person name="Schmidt C.J."/>
            <person name="Triplett E.W."/>
            <person name="Tuberville T.D."/>
            <person name="Venegas-Anaya M."/>
            <person name="Howard J.T."/>
            <person name="Jarvis E.D."/>
            <person name="Guillette L.J.Jr."/>
            <person name="Glenn T.C."/>
            <person name="Green R.E."/>
            <person name="Ray D.A."/>
        </authorList>
    </citation>
    <scope>NUCLEOTIDE SEQUENCE [LARGE SCALE GENOMIC DNA]</scope>
    <source>
        <strain evidence="1">KSC_2009_1</strain>
    </source>
</reference>
<evidence type="ECO:0000313" key="1">
    <source>
        <dbReference type="EMBL" id="KYO21034.1"/>
    </source>
</evidence>
<protein>
    <submittedName>
        <fullName evidence="1">Uncharacterized protein</fullName>
    </submittedName>
</protein>
<comment type="caution">
    <text evidence="1">The sequence shown here is derived from an EMBL/GenBank/DDBJ whole genome shotgun (WGS) entry which is preliminary data.</text>
</comment>
<dbReference type="Proteomes" id="UP000050525">
    <property type="component" value="Unassembled WGS sequence"/>
</dbReference>
<dbReference type="EMBL" id="AKHW03006295">
    <property type="protein sequence ID" value="KYO21034.1"/>
    <property type="molecule type" value="Genomic_DNA"/>
</dbReference>
<name>A0A151M943_ALLMI</name>
<proteinExistence type="predicted"/>
<gene>
    <name evidence="1" type="ORF">Y1Q_0001349</name>
</gene>
<sequence length="93" mass="10670">MTLIEYYHTSLSYCLSDAPYIHQTEGFIDFRLSEQPFSGNGLTSGHQKPDLALTTDLERKRMRLLCHRCFQEQSAASFCRNFVSPLMAFQSKG</sequence>
<dbReference type="AlphaFoldDB" id="A0A151M943"/>
<accession>A0A151M943</accession>